<dbReference type="InterPro" id="IPR041670">
    <property type="entry name" value="Znf-CCHC_6"/>
</dbReference>
<feature type="compositionally biased region" description="Basic and acidic residues" evidence="1">
    <location>
        <begin position="37"/>
        <end position="46"/>
    </location>
</feature>
<dbReference type="Pfam" id="PF15288">
    <property type="entry name" value="zf-CCHC_6"/>
    <property type="match status" value="1"/>
</dbReference>
<dbReference type="Proteomes" id="UP000290189">
    <property type="component" value="Unassembled WGS sequence"/>
</dbReference>
<keyword evidence="5" id="KW-1185">Reference proteome</keyword>
<organism evidence="3 5">
    <name type="scientific">Plasmodiophora brassicae</name>
    <name type="common">Clubroot disease agent</name>
    <dbReference type="NCBI Taxonomy" id="37360"/>
    <lineage>
        <taxon>Eukaryota</taxon>
        <taxon>Sar</taxon>
        <taxon>Rhizaria</taxon>
        <taxon>Endomyxa</taxon>
        <taxon>Phytomyxea</taxon>
        <taxon>Plasmodiophorida</taxon>
        <taxon>Plasmodiophoridae</taxon>
        <taxon>Plasmodiophora</taxon>
    </lineage>
</organism>
<feature type="region of interest" description="Disordered" evidence="1">
    <location>
        <begin position="1"/>
        <end position="46"/>
    </location>
</feature>
<dbReference type="OrthoDB" id="6253837at2759"/>
<evidence type="ECO:0000313" key="3">
    <source>
        <dbReference type="EMBL" id="CEP00391.1"/>
    </source>
</evidence>
<evidence type="ECO:0000313" key="5">
    <source>
        <dbReference type="Proteomes" id="UP000039324"/>
    </source>
</evidence>
<dbReference type="AlphaFoldDB" id="A0A0G4IZ99"/>
<sequence>MSSQQGRYLSGKSYHPSTQANQRKVWEAEQAAAAQASRERERQQMLKAERARFEASAVERGVDVSEIHARDSVSFMYKPPPGFFRDRDAEEKADRERKQEDPRLLTWKDKFPEIRGAPTATGEVKQMDLRVNMLGKVLRGVQCTKCHAWGHKATERECPMRDVLVQADIDRRDREDPLHTMNVAGDTAAASGIIIKEDIVIRGGGDSTHENQRLLPPDPNEDAPAAVVDEDDEAFVRSLTPDERRALLKSLKKKDRKRKRDRPHRKHRHRSRSRSPSHDSAGRRPSKR</sequence>
<dbReference type="OMA" id="KSWHPAN"/>
<evidence type="ECO:0000256" key="1">
    <source>
        <dbReference type="SAM" id="MobiDB-lite"/>
    </source>
</evidence>
<dbReference type="EMBL" id="OVEO01000002">
    <property type="protein sequence ID" value="SPQ94099.1"/>
    <property type="molecule type" value="Genomic_DNA"/>
</dbReference>
<geneLocation type="mitochondrion" evidence="4"/>
<feature type="compositionally biased region" description="Basic and acidic residues" evidence="1">
    <location>
        <begin position="84"/>
        <end position="102"/>
    </location>
</feature>
<proteinExistence type="predicted"/>
<accession>A0A0G4IZ99</accession>
<evidence type="ECO:0000259" key="2">
    <source>
        <dbReference type="SMART" id="SM01083"/>
    </source>
</evidence>
<dbReference type="PANTHER" id="PTHR13151:SF2">
    <property type="entry name" value="COREPRESSOR INTERACTING WITH RBPJ 1"/>
    <property type="match status" value="1"/>
</dbReference>
<dbReference type="GO" id="GO:0005634">
    <property type="term" value="C:nucleus"/>
    <property type="evidence" value="ECO:0007669"/>
    <property type="project" value="TreeGrafter"/>
</dbReference>
<dbReference type="STRING" id="37360.A0A0G4IZ99"/>
<keyword evidence="4" id="KW-0496">Mitochondrion</keyword>
<name>A0A0G4IZ99_PLABS</name>
<feature type="domain" description="CBF1-interacting co-repressor CIR N-terminal" evidence="2">
    <location>
        <begin position="13"/>
        <end position="49"/>
    </location>
</feature>
<dbReference type="Pfam" id="PF10197">
    <property type="entry name" value="Cir_N"/>
    <property type="match status" value="1"/>
</dbReference>
<evidence type="ECO:0000313" key="4">
    <source>
        <dbReference type="EMBL" id="SPQ94099.1"/>
    </source>
</evidence>
<dbReference type="PANTHER" id="PTHR13151">
    <property type="entry name" value="CBF1 INTERACTING COREPRESSOR CIR"/>
    <property type="match status" value="1"/>
</dbReference>
<reference evidence="3 5" key="1">
    <citation type="submission" date="2015-02" db="EMBL/GenBank/DDBJ databases">
        <authorList>
            <person name="Chooi Y.-H."/>
        </authorList>
    </citation>
    <scope>NUCLEOTIDE SEQUENCE [LARGE SCALE GENOMIC DNA]</scope>
    <source>
        <strain evidence="3">E3</strain>
    </source>
</reference>
<feature type="region of interest" description="Disordered" evidence="1">
    <location>
        <begin position="204"/>
        <end position="288"/>
    </location>
</feature>
<dbReference type="SMART" id="SM01083">
    <property type="entry name" value="Cir_N"/>
    <property type="match status" value="1"/>
</dbReference>
<dbReference type="InterPro" id="IPR019339">
    <property type="entry name" value="CIR_N_dom"/>
</dbReference>
<dbReference type="GO" id="GO:0003714">
    <property type="term" value="F:transcription corepressor activity"/>
    <property type="evidence" value="ECO:0007669"/>
    <property type="project" value="InterPro"/>
</dbReference>
<feature type="region of interest" description="Disordered" evidence="1">
    <location>
        <begin position="82"/>
        <end position="102"/>
    </location>
</feature>
<dbReference type="InterPro" id="IPR040014">
    <property type="entry name" value="CIR1"/>
</dbReference>
<dbReference type="Proteomes" id="UP000039324">
    <property type="component" value="Unassembled WGS sequence"/>
</dbReference>
<feature type="compositionally biased region" description="Basic residues" evidence="1">
    <location>
        <begin position="250"/>
        <end position="275"/>
    </location>
</feature>
<gene>
    <name evidence="3" type="ORF">PBRA_001445</name>
    <name evidence="4" type="ORF">PLBR_LOCUS1314</name>
</gene>
<protein>
    <recommendedName>
        <fullName evidence="2">CBF1-interacting co-repressor CIR N-terminal domain-containing protein</fullName>
    </recommendedName>
</protein>
<evidence type="ECO:0000313" key="6">
    <source>
        <dbReference type="Proteomes" id="UP000290189"/>
    </source>
</evidence>
<reference evidence="4 6" key="2">
    <citation type="submission" date="2018-03" db="EMBL/GenBank/DDBJ databases">
        <authorList>
            <person name="Fogelqvist J."/>
        </authorList>
    </citation>
    <scope>NUCLEOTIDE SEQUENCE [LARGE SCALE GENOMIC DNA]</scope>
</reference>
<dbReference type="EMBL" id="CDSF01000101">
    <property type="protein sequence ID" value="CEP00391.1"/>
    <property type="molecule type" value="Genomic_DNA"/>
</dbReference>